<name>A0A0D6PJM0_9PROT</name>
<organism evidence="2 3">
    <name type="scientific">Acidocella aminolytica 101 = DSM 11237</name>
    <dbReference type="NCBI Taxonomy" id="1120923"/>
    <lineage>
        <taxon>Bacteria</taxon>
        <taxon>Pseudomonadati</taxon>
        <taxon>Pseudomonadota</taxon>
        <taxon>Alphaproteobacteria</taxon>
        <taxon>Acetobacterales</taxon>
        <taxon>Acidocellaceae</taxon>
        <taxon>Acidocella</taxon>
    </lineage>
</organism>
<keyword evidence="3" id="KW-1185">Reference proteome</keyword>
<evidence type="ECO:0000313" key="2">
    <source>
        <dbReference type="EMBL" id="GAN81606.1"/>
    </source>
</evidence>
<sequence>MDLALDPEFYLLLASSYARLVGAPLIADATQNHDDAVPQAQWLYQDAPFCVLAHNTAADPVFIYANRSAQRCFEYDWDEITLLPSRLSAQAPERSERQRLLDAVTCTGFIDNYRGLRIAKSGRRFWIEKAVVWQLIDEMGAIHGQAALFHQWQDEVAQA</sequence>
<dbReference type="Gene3D" id="3.30.450.20">
    <property type="entry name" value="PAS domain"/>
    <property type="match status" value="1"/>
</dbReference>
<protein>
    <recommendedName>
        <fullName evidence="1">MEKHLA domain-containing protein</fullName>
    </recommendedName>
</protein>
<dbReference type="Pfam" id="PF08670">
    <property type="entry name" value="MEKHLA"/>
    <property type="match status" value="1"/>
</dbReference>
<dbReference type="EMBL" id="BANC01000104">
    <property type="protein sequence ID" value="GAN81606.1"/>
    <property type="molecule type" value="Genomic_DNA"/>
</dbReference>
<proteinExistence type="predicted"/>
<feature type="domain" description="MEKHLA" evidence="1">
    <location>
        <begin position="10"/>
        <end position="153"/>
    </location>
</feature>
<accession>A0A0D6PJM0</accession>
<dbReference type="Proteomes" id="UP000032668">
    <property type="component" value="Unassembled WGS sequence"/>
</dbReference>
<comment type="caution">
    <text evidence="2">The sequence shown here is derived from an EMBL/GenBank/DDBJ whole genome shotgun (WGS) entry which is preliminary data.</text>
</comment>
<dbReference type="AlphaFoldDB" id="A0A0D6PJM0"/>
<evidence type="ECO:0000259" key="1">
    <source>
        <dbReference type="Pfam" id="PF08670"/>
    </source>
</evidence>
<dbReference type="InterPro" id="IPR035965">
    <property type="entry name" value="PAS-like_dom_sf"/>
</dbReference>
<dbReference type="SUPFAM" id="SSF55785">
    <property type="entry name" value="PYP-like sensor domain (PAS domain)"/>
    <property type="match status" value="1"/>
</dbReference>
<dbReference type="STRING" id="1120923.SAMN02746095_02648"/>
<reference evidence="2 3" key="1">
    <citation type="submission" date="2012-11" db="EMBL/GenBank/DDBJ databases">
        <title>Whole genome sequence of Acidocella aminolytica 101 = DSM 11237.</title>
        <authorList>
            <person name="Azuma Y."/>
            <person name="Higashiura N."/>
            <person name="Hirakawa H."/>
            <person name="Matsushita K."/>
        </authorList>
    </citation>
    <scope>NUCLEOTIDE SEQUENCE [LARGE SCALE GENOMIC DNA]</scope>
    <source>
        <strain evidence="3">101 / DSM 11237</strain>
    </source>
</reference>
<dbReference type="OrthoDB" id="9794448at2"/>
<evidence type="ECO:0000313" key="3">
    <source>
        <dbReference type="Proteomes" id="UP000032668"/>
    </source>
</evidence>
<dbReference type="InterPro" id="IPR013978">
    <property type="entry name" value="MEKHLA"/>
</dbReference>
<gene>
    <name evidence="2" type="ORF">Aam_106_014</name>
</gene>